<evidence type="ECO:0000313" key="12">
    <source>
        <dbReference type="Proteomes" id="UP000050465"/>
    </source>
</evidence>
<comment type="subcellular location">
    <subcellularLocation>
        <location evidence="7">Cytoplasm</location>
    </subcellularLocation>
</comment>
<dbReference type="NCBIfam" id="TIGR00755">
    <property type="entry name" value="ksgA"/>
    <property type="match status" value="1"/>
</dbReference>
<dbReference type="InterPro" id="IPR023165">
    <property type="entry name" value="rRNA_Ade_diMease-like_C"/>
</dbReference>
<evidence type="ECO:0000256" key="9">
    <source>
        <dbReference type="SAM" id="MobiDB-lite"/>
    </source>
</evidence>
<gene>
    <name evidence="7 11" type="primary">ksgA</name>
    <name evidence="7" type="synonym">rsmA</name>
    <name evidence="11" type="ORF">HLUCCA11_11090</name>
</gene>
<evidence type="ECO:0000313" key="11">
    <source>
        <dbReference type="EMBL" id="KPQ35229.1"/>
    </source>
</evidence>
<dbReference type="InterPro" id="IPR029063">
    <property type="entry name" value="SAM-dependent_MTases_sf"/>
</dbReference>
<dbReference type="CDD" id="cd02440">
    <property type="entry name" value="AdoMet_MTases"/>
    <property type="match status" value="1"/>
</dbReference>
<dbReference type="InterPro" id="IPR020598">
    <property type="entry name" value="rRNA_Ade_methylase_Trfase_N"/>
</dbReference>
<dbReference type="GO" id="GO:0005829">
    <property type="term" value="C:cytosol"/>
    <property type="evidence" value="ECO:0007669"/>
    <property type="project" value="TreeGrafter"/>
</dbReference>
<evidence type="ECO:0000256" key="2">
    <source>
        <dbReference type="ARBA" id="ARBA00022552"/>
    </source>
</evidence>
<dbReference type="Pfam" id="PF00398">
    <property type="entry name" value="RrnaAD"/>
    <property type="match status" value="1"/>
</dbReference>
<feature type="binding site" evidence="7 8">
    <location>
        <position position="30"/>
    </location>
    <ligand>
        <name>S-adenosyl-L-methionine</name>
        <dbReference type="ChEBI" id="CHEBI:59789"/>
    </ligand>
</feature>
<sequence length="318" mass="35303">MAPSGKQKDAQKASKKGNHRARKRFGQHWLRDDHILNQIVLAGELSPADHVLEIGPGQGILTQRLLNTQAQVLAIEIDRDLCLQLSEQFIAFMASGQFRLIESDFLKLDFNQALIDFDLARPNKVVANIPYYITAPILEKLLGTIRSPNPQPFDNIVLLVQKEISDRLCASPGTRANGALTIRAQYLAECEEICPVPPSAFKPPPKVESAVIRLRPRPFPTPAKNPIQLAQLVSVGFSQKRKMLRNNLQSIIDRDVLSAVLDRLSLNPQIRAEGLGVADWVALSDALDEIDEKPPIHQLPDSLNPLDLDLDLDPPEQA</sequence>
<keyword evidence="6 7" id="KW-0694">RNA-binding</keyword>
<feature type="compositionally biased region" description="Basic and acidic residues" evidence="9">
    <location>
        <begin position="1"/>
        <end position="12"/>
    </location>
</feature>
<dbReference type="PROSITE" id="PS51689">
    <property type="entry name" value="SAM_RNA_A_N6_MT"/>
    <property type="match status" value="1"/>
</dbReference>
<dbReference type="AlphaFoldDB" id="A0A0P7ZQ87"/>
<dbReference type="Gene3D" id="1.10.8.100">
    <property type="entry name" value="Ribosomal RNA adenine dimethylase-like, domain 2"/>
    <property type="match status" value="1"/>
</dbReference>
<dbReference type="STRING" id="1666911.HLUCCA11_11090"/>
<feature type="binding site" evidence="7 8">
    <location>
        <position position="76"/>
    </location>
    <ligand>
        <name>S-adenosyl-L-methionine</name>
        <dbReference type="ChEBI" id="CHEBI:59789"/>
    </ligand>
</feature>
<keyword evidence="3 7" id="KW-0489">Methyltransferase</keyword>
<feature type="binding site" evidence="7 8">
    <location>
        <position position="55"/>
    </location>
    <ligand>
        <name>S-adenosyl-L-methionine</name>
        <dbReference type="ChEBI" id="CHEBI:59789"/>
    </ligand>
</feature>
<dbReference type="GO" id="GO:0003723">
    <property type="term" value="F:RNA binding"/>
    <property type="evidence" value="ECO:0007669"/>
    <property type="project" value="UniProtKB-UniRule"/>
</dbReference>
<evidence type="ECO:0000256" key="7">
    <source>
        <dbReference type="HAMAP-Rule" id="MF_00607"/>
    </source>
</evidence>
<comment type="caution">
    <text evidence="11">The sequence shown here is derived from an EMBL/GenBank/DDBJ whole genome shotgun (WGS) entry which is preliminary data.</text>
</comment>
<dbReference type="InterPro" id="IPR020596">
    <property type="entry name" value="rRNA_Ade_Mease_Trfase_CS"/>
</dbReference>
<organism evidence="11 12">
    <name type="scientific">Phormidesmis priestleyi Ana</name>
    <dbReference type="NCBI Taxonomy" id="1666911"/>
    <lineage>
        <taxon>Bacteria</taxon>
        <taxon>Bacillati</taxon>
        <taxon>Cyanobacteriota</taxon>
        <taxon>Cyanophyceae</taxon>
        <taxon>Leptolyngbyales</taxon>
        <taxon>Leptolyngbyaceae</taxon>
        <taxon>Phormidesmis</taxon>
    </lineage>
</organism>
<accession>A0A0P7ZQ87</accession>
<dbReference type="PROSITE" id="PS01131">
    <property type="entry name" value="RRNA_A_DIMETH"/>
    <property type="match status" value="1"/>
</dbReference>
<dbReference type="SUPFAM" id="SSF53335">
    <property type="entry name" value="S-adenosyl-L-methionine-dependent methyltransferases"/>
    <property type="match status" value="1"/>
</dbReference>
<keyword evidence="1 7" id="KW-0963">Cytoplasm</keyword>
<keyword evidence="5 7" id="KW-0949">S-adenosyl-L-methionine</keyword>
<dbReference type="PANTHER" id="PTHR11727:SF7">
    <property type="entry name" value="DIMETHYLADENOSINE TRANSFERASE-RELATED"/>
    <property type="match status" value="1"/>
</dbReference>
<comment type="function">
    <text evidence="7">Specifically dimethylates two adjacent adenosines (A1518 and A1519) in the loop of a conserved hairpin near the 3'-end of 16S rRNA in the 30S particle. May play a critical role in biogenesis of 30S subunits.</text>
</comment>
<name>A0A0P7ZQ87_9CYAN</name>
<feature type="domain" description="Ribosomal RNA adenine methylase transferase N-terminal" evidence="10">
    <location>
        <begin position="35"/>
        <end position="218"/>
    </location>
</feature>
<dbReference type="PANTHER" id="PTHR11727">
    <property type="entry name" value="DIMETHYLADENOSINE TRANSFERASE"/>
    <property type="match status" value="1"/>
</dbReference>
<keyword evidence="4 7" id="KW-0808">Transferase</keyword>
<dbReference type="Gene3D" id="3.40.50.150">
    <property type="entry name" value="Vaccinia Virus protein VP39"/>
    <property type="match status" value="1"/>
</dbReference>
<dbReference type="Proteomes" id="UP000050465">
    <property type="component" value="Unassembled WGS sequence"/>
</dbReference>
<dbReference type="GO" id="GO:0052908">
    <property type="term" value="F:16S rRNA (adenine(1518)-N(6)/adenine(1519)-N(6))-dimethyltransferase activity"/>
    <property type="evidence" value="ECO:0007669"/>
    <property type="project" value="UniProtKB-EC"/>
</dbReference>
<comment type="catalytic activity">
    <reaction evidence="7">
        <text>adenosine(1518)/adenosine(1519) in 16S rRNA + 4 S-adenosyl-L-methionine = N(6)-dimethyladenosine(1518)/N(6)-dimethyladenosine(1519) in 16S rRNA + 4 S-adenosyl-L-homocysteine + 4 H(+)</text>
        <dbReference type="Rhea" id="RHEA:19609"/>
        <dbReference type="Rhea" id="RHEA-COMP:10232"/>
        <dbReference type="Rhea" id="RHEA-COMP:10233"/>
        <dbReference type="ChEBI" id="CHEBI:15378"/>
        <dbReference type="ChEBI" id="CHEBI:57856"/>
        <dbReference type="ChEBI" id="CHEBI:59789"/>
        <dbReference type="ChEBI" id="CHEBI:74411"/>
        <dbReference type="ChEBI" id="CHEBI:74493"/>
        <dbReference type="EC" id="2.1.1.182"/>
    </reaction>
</comment>
<evidence type="ECO:0000256" key="5">
    <source>
        <dbReference type="ARBA" id="ARBA00022691"/>
    </source>
</evidence>
<evidence type="ECO:0000259" key="10">
    <source>
        <dbReference type="SMART" id="SM00650"/>
    </source>
</evidence>
<feature type="region of interest" description="Disordered" evidence="9">
    <location>
        <begin position="294"/>
        <end position="318"/>
    </location>
</feature>
<dbReference type="PATRIC" id="fig|1666911.3.peg.432"/>
<evidence type="ECO:0000256" key="1">
    <source>
        <dbReference type="ARBA" id="ARBA00022490"/>
    </source>
</evidence>
<dbReference type="InterPro" id="IPR001737">
    <property type="entry name" value="KsgA/Erm"/>
</dbReference>
<feature type="binding site" evidence="7 8">
    <location>
        <position position="28"/>
    </location>
    <ligand>
        <name>S-adenosyl-L-methionine</name>
        <dbReference type="ChEBI" id="CHEBI:59789"/>
    </ligand>
</feature>
<reference evidence="11 12" key="1">
    <citation type="submission" date="2015-09" db="EMBL/GenBank/DDBJ databases">
        <title>Identification and resolution of microdiversity through metagenomic sequencing of parallel consortia.</title>
        <authorList>
            <person name="Nelson W.C."/>
            <person name="Romine M.F."/>
            <person name="Lindemann S.R."/>
        </authorList>
    </citation>
    <scope>NUCLEOTIDE SEQUENCE [LARGE SCALE GENOMIC DNA]</scope>
    <source>
        <strain evidence="11">Ana</strain>
    </source>
</reference>
<feature type="region of interest" description="Disordered" evidence="9">
    <location>
        <begin position="1"/>
        <end position="21"/>
    </location>
</feature>
<dbReference type="FunFam" id="3.40.50.150:FF:000023">
    <property type="entry name" value="Ribosomal RNA small subunit methyltransferase A"/>
    <property type="match status" value="1"/>
</dbReference>
<comment type="similarity">
    <text evidence="7">Belongs to the class I-like SAM-binding methyltransferase superfamily. rRNA adenine N(6)-methyltransferase family. RsmA subfamily.</text>
</comment>
<keyword evidence="2 7" id="KW-0698">rRNA processing</keyword>
<evidence type="ECO:0000256" key="8">
    <source>
        <dbReference type="PROSITE-ProRule" id="PRU01026"/>
    </source>
</evidence>
<dbReference type="EC" id="2.1.1.182" evidence="7"/>
<evidence type="ECO:0000256" key="6">
    <source>
        <dbReference type="ARBA" id="ARBA00022884"/>
    </source>
</evidence>
<dbReference type="HAMAP" id="MF_00607">
    <property type="entry name" value="16SrRNA_methyltr_A"/>
    <property type="match status" value="1"/>
</dbReference>
<dbReference type="EMBL" id="LJZR01000013">
    <property type="protein sequence ID" value="KPQ35229.1"/>
    <property type="molecule type" value="Genomic_DNA"/>
</dbReference>
<feature type="compositionally biased region" description="Acidic residues" evidence="9">
    <location>
        <begin position="308"/>
        <end position="318"/>
    </location>
</feature>
<evidence type="ECO:0000256" key="4">
    <source>
        <dbReference type="ARBA" id="ARBA00022679"/>
    </source>
</evidence>
<feature type="binding site" evidence="7 8">
    <location>
        <position position="104"/>
    </location>
    <ligand>
        <name>S-adenosyl-L-methionine</name>
        <dbReference type="ChEBI" id="CHEBI:59789"/>
    </ligand>
</feature>
<dbReference type="SMART" id="SM00650">
    <property type="entry name" value="rADc"/>
    <property type="match status" value="1"/>
</dbReference>
<feature type="binding site" evidence="7 8">
    <location>
        <position position="128"/>
    </location>
    <ligand>
        <name>S-adenosyl-L-methionine</name>
        <dbReference type="ChEBI" id="CHEBI:59789"/>
    </ligand>
</feature>
<dbReference type="InterPro" id="IPR011530">
    <property type="entry name" value="rRNA_adenine_dimethylase"/>
</dbReference>
<proteinExistence type="inferred from homology"/>
<evidence type="ECO:0000256" key="3">
    <source>
        <dbReference type="ARBA" id="ARBA00022603"/>
    </source>
</evidence>
<protein>
    <recommendedName>
        <fullName evidence="7">Ribosomal RNA small subunit methyltransferase A</fullName>
        <ecNumber evidence="7">2.1.1.182</ecNumber>
    </recommendedName>
    <alternativeName>
        <fullName evidence="7">16S rRNA (adenine(1518)-N(6)/adenine(1519)-N(6))-dimethyltransferase</fullName>
    </alternativeName>
    <alternativeName>
        <fullName evidence="7">16S rRNA dimethyladenosine transferase</fullName>
    </alternativeName>
    <alternativeName>
        <fullName evidence="7">16S rRNA dimethylase</fullName>
    </alternativeName>
    <alternativeName>
        <fullName evidence="7">S-adenosylmethionine-6-N', N'-adenosyl(rRNA) dimethyltransferase</fullName>
    </alternativeName>
</protein>